<dbReference type="CTD" id="20206514"/>
<evidence type="ECO:0008006" key="12">
    <source>
        <dbReference type="Google" id="ProtNLM"/>
    </source>
</evidence>
<feature type="compositionally biased region" description="Low complexity" evidence="7">
    <location>
        <begin position="531"/>
        <end position="541"/>
    </location>
</feature>
<keyword evidence="11" id="KW-1185">Reference proteome</keyword>
<keyword evidence="6" id="KW-0407">Ion channel</keyword>
<keyword evidence="8" id="KW-0812">Transmembrane</keyword>
<dbReference type="KEGG" id="hro:HELRODRAFT_177914"/>
<evidence type="ECO:0000256" key="2">
    <source>
        <dbReference type="ARBA" id="ARBA00022448"/>
    </source>
</evidence>
<organism evidence="10 11">
    <name type="scientific">Helobdella robusta</name>
    <name type="common">Californian leech</name>
    <dbReference type="NCBI Taxonomy" id="6412"/>
    <lineage>
        <taxon>Eukaryota</taxon>
        <taxon>Metazoa</taxon>
        <taxon>Spiralia</taxon>
        <taxon>Lophotrochozoa</taxon>
        <taxon>Annelida</taxon>
        <taxon>Clitellata</taxon>
        <taxon>Hirudinea</taxon>
        <taxon>Rhynchobdellida</taxon>
        <taxon>Glossiphoniidae</taxon>
        <taxon>Helobdella</taxon>
    </lineage>
</organism>
<dbReference type="InterPro" id="IPR031846">
    <property type="entry name" value="Hvcn1"/>
</dbReference>
<dbReference type="OrthoDB" id="427456at2759"/>
<reference evidence="10" key="3">
    <citation type="submission" date="2015-06" db="UniProtKB">
        <authorList>
            <consortium name="EnsemblMetazoa"/>
        </authorList>
    </citation>
    <scope>IDENTIFICATION</scope>
</reference>
<name>T1FCG5_HELRO</name>
<dbReference type="PANTHER" id="PTHR46480">
    <property type="entry name" value="F20B24.22"/>
    <property type="match status" value="1"/>
</dbReference>
<evidence type="ECO:0000256" key="4">
    <source>
        <dbReference type="ARBA" id="ARBA00022882"/>
    </source>
</evidence>
<evidence type="ECO:0000256" key="3">
    <source>
        <dbReference type="ARBA" id="ARBA00022475"/>
    </source>
</evidence>
<dbReference type="GO" id="GO:1902600">
    <property type="term" value="P:proton transmembrane transport"/>
    <property type="evidence" value="ECO:0000318"/>
    <property type="project" value="GO_Central"/>
</dbReference>
<dbReference type="OMA" id="MANCATE"/>
<dbReference type="InParanoid" id="T1FCG5"/>
<dbReference type="GO" id="GO:0034702">
    <property type="term" value="C:monoatomic ion channel complex"/>
    <property type="evidence" value="ECO:0007669"/>
    <property type="project" value="UniProtKB-KW"/>
</dbReference>
<keyword evidence="4" id="KW-0851">Voltage-gated channel</keyword>
<dbReference type="Proteomes" id="UP000015101">
    <property type="component" value="Unassembled WGS sequence"/>
</dbReference>
<evidence type="ECO:0000313" key="9">
    <source>
        <dbReference type="EMBL" id="ESN97488.1"/>
    </source>
</evidence>
<comment type="subcellular location">
    <subcellularLocation>
        <location evidence="1">Cell membrane</location>
        <topology evidence="1">Multi-pass membrane protein</topology>
    </subcellularLocation>
</comment>
<dbReference type="EnsemblMetazoa" id="HelroT177914">
    <property type="protein sequence ID" value="HelroP177914"/>
    <property type="gene ID" value="HelroG177914"/>
</dbReference>
<dbReference type="RefSeq" id="XP_009024320.1">
    <property type="nucleotide sequence ID" value="XM_009026072.1"/>
</dbReference>
<dbReference type="GO" id="GO:0005886">
    <property type="term" value="C:plasma membrane"/>
    <property type="evidence" value="ECO:0000318"/>
    <property type="project" value="GO_Central"/>
</dbReference>
<proteinExistence type="predicted"/>
<evidence type="ECO:0000256" key="5">
    <source>
        <dbReference type="ARBA" id="ARBA00023065"/>
    </source>
</evidence>
<feature type="transmembrane region" description="Helical" evidence="8">
    <location>
        <begin position="265"/>
        <end position="287"/>
    </location>
</feature>
<feature type="region of interest" description="Disordered" evidence="7">
    <location>
        <begin position="195"/>
        <end position="238"/>
    </location>
</feature>
<dbReference type="PANTHER" id="PTHR46480:SF1">
    <property type="entry name" value="VOLTAGE-GATED HYDROGEN CHANNEL 1"/>
    <property type="match status" value="1"/>
</dbReference>
<dbReference type="GeneID" id="20206514"/>
<keyword evidence="2" id="KW-0813">Transport</keyword>
<evidence type="ECO:0000256" key="8">
    <source>
        <dbReference type="SAM" id="Phobius"/>
    </source>
</evidence>
<protein>
    <recommendedName>
        <fullName evidence="12">Hydrogen voltage-gated channel 1</fullName>
    </recommendedName>
</protein>
<reference evidence="11" key="1">
    <citation type="submission" date="2012-12" db="EMBL/GenBank/DDBJ databases">
        <authorList>
            <person name="Hellsten U."/>
            <person name="Grimwood J."/>
            <person name="Chapman J.A."/>
            <person name="Shapiro H."/>
            <person name="Aerts A."/>
            <person name="Otillar R.P."/>
            <person name="Terry A.Y."/>
            <person name="Boore J.L."/>
            <person name="Simakov O."/>
            <person name="Marletaz F."/>
            <person name="Cho S.-J."/>
            <person name="Edsinger-Gonzales E."/>
            <person name="Havlak P."/>
            <person name="Kuo D.-H."/>
            <person name="Larsson T."/>
            <person name="Lv J."/>
            <person name="Arendt D."/>
            <person name="Savage R."/>
            <person name="Osoegawa K."/>
            <person name="de Jong P."/>
            <person name="Lindberg D.R."/>
            <person name="Seaver E.C."/>
            <person name="Weisblat D.A."/>
            <person name="Putnam N.H."/>
            <person name="Grigoriev I.V."/>
            <person name="Rokhsar D.S."/>
        </authorList>
    </citation>
    <scope>NUCLEOTIDE SEQUENCE</scope>
</reference>
<keyword evidence="5" id="KW-0406">Ion transport</keyword>
<keyword evidence="8" id="KW-1133">Transmembrane helix</keyword>
<evidence type="ECO:0000256" key="1">
    <source>
        <dbReference type="ARBA" id="ARBA00004651"/>
    </source>
</evidence>
<sequence>MAVDEASVSEDIIEKITTKQRKVSYCDAHERIVGGGRGGGDADDYYPTHSSSDNERMNVVLQRRRKSWMGKKFSNVLIEDGIQSEVVEEIIAEEEKKNRSEDHEKTGCHKAQESVESVIDYTPLQIALLVLALIDVAIVITEIILTLQIYKISEEEISEVLKTTFDSLTGLLELEPMSELTTIVQTINHTCISSGCSSGNSPDSHPKPNSHFVSSDVRSGHSEGEAPSSGDQSEEQHSVGLTSINREGHTHQNPTIEHLEMAEKALNMASIIILGIFVVMAFLRMFAVGLRYFKQYMEGGQTRELFYAVREALFAQLKGYAISENKISKVLDAVVSTLSFILDILKYRDVIESDATEAVIVILLLWQIVRMFNGIMLTELKRREFRIMLLKRMKKRADIRMANCATENRLLQTEVKSLQNLSCRKGATTDEIGMCHPIRISAKPSIKSALSYMAAITIDMSGQSTTKLELASSSKLNRLSNVKSKLSAAVSKRNSANKLDDTGLINLPIFFPDSLPSKLPSHRFATTSYSDDNNNNINNNINDDDDDDDGNVGSYRADGGANACSTMI</sequence>
<evidence type="ECO:0000313" key="10">
    <source>
        <dbReference type="EnsemblMetazoa" id="HelroP177914"/>
    </source>
</evidence>
<gene>
    <name evidence="10" type="primary">20206514</name>
    <name evidence="9" type="ORF">HELRODRAFT_177914</name>
</gene>
<dbReference type="HOGENOM" id="CLU_480022_0_0_1"/>
<accession>T1FCG5</accession>
<dbReference type="AlphaFoldDB" id="T1FCG5"/>
<evidence type="ECO:0000256" key="7">
    <source>
        <dbReference type="SAM" id="MobiDB-lite"/>
    </source>
</evidence>
<dbReference type="GO" id="GO:0030171">
    <property type="term" value="F:voltage-gated proton channel activity"/>
    <property type="evidence" value="ECO:0000318"/>
    <property type="project" value="GO_Central"/>
</dbReference>
<dbReference type="STRING" id="6412.T1FCG5"/>
<keyword evidence="8" id="KW-0472">Membrane</keyword>
<dbReference type="EMBL" id="AMQM01006227">
    <property type="status" value="NOT_ANNOTATED_CDS"/>
    <property type="molecule type" value="Genomic_DNA"/>
</dbReference>
<feature type="transmembrane region" description="Helical" evidence="8">
    <location>
        <begin position="358"/>
        <end position="378"/>
    </location>
</feature>
<evidence type="ECO:0000313" key="11">
    <source>
        <dbReference type="Proteomes" id="UP000015101"/>
    </source>
</evidence>
<evidence type="ECO:0000256" key="6">
    <source>
        <dbReference type="ARBA" id="ARBA00023303"/>
    </source>
</evidence>
<feature type="region of interest" description="Disordered" evidence="7">
    <location>
        <begin position="526"/>
        <end position="556"/>
    </location>
</feature>
<keyword evidence="3" id="KW-1003">Cell membrane</keyword>
<reference evidence="9 11" key="2">
    <citation type="journal article" date="2013" name="Nature">
        <title>Insights into bilaterian evolution from three spiralian genomes.</title>
        <authorList>
            <person name="Simakov O."/>
            <person name="Marletaz F."/>
            <person name="Cho S.J."/>
            <person name="Edsinger-Gonzales E."/>
            <person name="Havlak P."/>
            <person name="Hellsten U."/>
            <person name="Kuo D.H."/>
            <person name="Larsson T."/>
            <person name="Lv J."/>
            <person name="Arendt D."/>
            <person name="Savage R."/>
            <person name="Osoegawa K."/>
            <person name="de Jong P."/>
            <person name="Grimwood J."/>
            <person name="Chapman J.A."/>
            <person name="Shapiro H."/>
            <person name="Aerts A."/>
            <person name="Otillar R.P."/>
            <person name="Terry A.Y."/>
            <person name="Boore J.L."/>
            <person name="Grigoriev I.V."/>
            <person name="Lindberg D.R."/>
            <person name="Seaver E.C."/>
            <person name="Weisblat D.A."/>
            <person name="Putnam N.H."/>
            <person name="Rokhsar D.S."/>
        </authorList>
    </citation>
    <scope>NUCLEOTIDE SEQUENCE</scope>
</reference>
<dbReference type="EMBL" id="KB097336">
    <property type="protein sequence ID" value="ESN97488.1"/>
    <property type="molecule type" value="Genomic_DNA"/>
</dbReference>